<dbReference type="Pfam" id="PF03764">
    <property type="entry name" value="EFG_IV"/>
    <property type="match status" value="1"/>
</dbReference>
<dbReference type="InterPro" id="IPR035649">
    <property type="entry name" value="EFG_V"/>
</dbReference>
<dbReference type="InterPro" id="IPR004540">
    <property type="entry name" value="Transl_elong_EFG/EF2"/>
</dbReference>
<dbReference type="SUPFAM" id="SSF54980">
    <property type="entry name" value="EF-G C-terminal domain-like"/>
    <property type="match status" value="2"/>
</dbReference>
<evidence type="ECO:0000256" key="2">
    <source>
        <dbReference type="ARBA" id="ARBA00017872"/>
    </source>
</evidence>
<evidence type="ECO:0000256" key="6">
    <source>
        <dbReference type="ARBA" id="ARBA00023134"/>
    </source>
</evidence>
<keyword evidence="6 8" id="KW-0342">GTP-binding</keyword>
<dbReference type="CDD" id="cd01434">
    <property type="entry name" value="EFG_mtEFG1_IV"/>
    <property type="match status" value="1"/>
</dbReference>
<dbReference type="GO" id="GO:0003924">
    <property type="term" value="F:GTPase activity"/>
    <property type="evidence" value="ECO:0007669"/>
    <property type="project" value="InterPro"/>
</dbReference>
<dbReference type="Pfam" id="PF00009">
    <property type="entry name" value="GTP_EFTU"/>
    <property type="match status" value="1"/>
</dbReference>
<dbReference type="NCBIfam" id="TIGR00231">
    <property type="entry name" value="small_GTP"/>
    <property type="match status" value="1"/>
</dbReference>
<dbReference type="NCBIfam" id="NF009891">
    <property type="entry name" value="PRK13351.1-1"/>
    <property type="match status" value="1"/>
</dbReference>
<dbReference type="NCBIfam" id="NF009381">
    <property type="entry name" value="PRK12740.1-5"/>
    <property type="match status" value="1"/>
</dbReference>
<feature type="binding site" evidence="8">
    <location>
        <begin position="135"/>
        <end position="138"/>
    </location>
    <ligand>
        <name>GTP</name>
        <dbReference type="ChEBI" id="CHEBI:37565"/>
    </ligand>
</feature>
<dbReference type="SUPFAM" id="SSF54211">
    <property type="entry name" value="Ribosomal protein S5 domain 2-like"/>
    <property type="match status" value="1"/>
</dbReference>
<sequence length="692" mass="76633">MARNTPIAMVRNIGIAAHIDAGKTTTTERILFYTGISHKIGEVHDGAATMDWMEQEKERGITITSAATTCTWKDHQINIIDTPGHVDFTIEVERSMRVLDGAVAVFCAVGGVQPQSETVWRQANRYQVPRMVFVNKMDRVGADFYNVEAQIKNRLKANPVPIQIPIGAEENFKGVVDLVEMKALIWDDDAAMGSNYQVVEIPAELADKAKEYHERMVEAVSETSDELMEKYLGGEVLTKAEIKAGIKAGCLAMTFIPMICGTAFKNKGIQPMLDAVIDYMPAPTEVHAIKGEYEDGHECVVDSTDDGEFAALAFKIMTDPFVGQLTFVRVYRGSLESGSYAYNTTKDKKERIGRLLKMHANKREEIKVLHSGEIGAVVGLKDTLTGDTLASEKDPVILERMVFPDPVISVAVEPKTKADQEKMGIALQKLAQEDPSFRVETDEESGQTIISGMGELHLEILVDRMLREFKVSAEVGQPQVAYRETIRASVNQEYKYAKQSGGRGQYGHVFLKIEPQDAGQGYEFINDIKGGAIPKEFIPAVDKGIKEALGAGVLAGYKVEDVKVTLYDGSYHDVDSSEMAFKLAASMGFKEGCRKAKPVILEPIMKVEVETPEDFMGDVIGDLNRRRGQINSMDDRSGNKIVNAFCPLAEMFGYSTDLRSQTQGRASYSMEFDHYDEVPRNVAEEIIKKRNG</sequence>
<dbReference type="InterPro" id="IPR041095">
    <property type="entry name" value="EFG_II"/>
</dbReference>
<dbReference type="NCBIfam" id="NF009379">
    <property type="entry name" value="PRK12740.1-3"/>
    <property type="match status" value="1"/>
</dbReference>
<dbReference type="SMART" id="SM00838">
    <property type="entry name" value="EFG_C"/>
    <property type="match status" value="1"/>
</dbReference>
<dbReference type="Gene3D" id="3.40.50.300">
    <property type="entry name" value="P-loop containing nucleotide triphosphate hydrolases"/>
    <property type="match status" value="2"/>
</dbReference>
<evidence type="ECO:0000256" key="3">
    <source>
        <dbReference type="ARBA" id="ARBA00022741"/>
    </source>
</evidence>
<dbReference type="Gene3D" id="3.30.70.870">
    <property type="entry name" value="Elongation Factor G (Translational Gtpase), domain 3"/>
    <property type="match status" value="1"/>
</dbReference>
<dbReference type="FunFam" id="3.30.230.10:FF:000003">
    <property type="entry name" value="Elongation factor G"/>
    <property type="match status" value="1"/>
</dbReference>
<dbReference type="GO" id="GO:0005737">
    <property type="term" value="C:cytoplasm"/>
    <property type="evidence" value="ECO:0007669"/>
    <property type="project" value="UniProtKB-SubCell"/>
</dbReference>
<dbReference type="Pfam" id="PF00679">
    <property type="entry name" value="EFG_C"/>
    <property type="match status" value="1"/>
</dbReference>
<keyword evidence="8" id="KW-0963">Cytoplasm</keyword>
<dbReference type="CDD" id="cd03713">
    <property type="entry name" value="EFG_mtEFG_C"/>
    <property type="match status" value="1"/>
</dbReference>
<dbReference type="InterPro" id="IPR053905">
    <property type="entry name" value="EF-G-like_DII"/>
</dbReference>
<dbReference type="SUPFAM" id="SSF50447">
    <property type="entry name" value="Translation proteins"/>
    <property type="match status" value="1"/>
</dbReference>
<dbReference type="CDD" id="cd04088">
    <property type="entry name" value="EFG_mtEFG_II"/>
    <property type="match status" value="1"/>
</dbReference>
<name>A0A6G9VUN6_9BACT</name>
<dbReference type="FunFam" id="3.40.50.300:FF:000029">
    <property type="entry name" value="Elongation factor G"/>
    <property type="match status" value="1"/>
</dbReference>
<evidence type="ECO:0000256" key="8">
    <source>
        <dbReference type="HAMAP-Rule" id="MF_00054"/>
    </source>
</evidence>
<comment type="subcellular location">
    <subcellularLocation>
        <location evidence="8">Cytoplasm</location>
    </subcellularLocation>
</comment>
<dbReference type="InterPro" id="IPR000640">
    <property type="entry name" value="EFG_V-like"/>
</dbReference>
<keyword evidence="4 8" id="KW-0251">Elongation factor</keyword>
<dbReference type="InterPro" id="IPR027417">
    <property type="entry name" value="P-loop_NTPase"/>
</dbReference>
<proteinExistence type="inferred from homology"/>
<dbReference type="GO" id="GO:0003746">
    <property type="term" value="F:translation elongation factor activity"/>
    <property type="evidence" value="ECO:0007669"/>
    <property type="project" value="UniProtKB-UniRule"/>
</dbReference>
<dbReference type="RefSeq" id="WP_167750104.1">
    <property type="nucleotide sequence ID" value="NZ_CP039734.2"/>
</dbReference>
<dbReference type="AlphaFoldDB" id="A0A6G9VUN6"/>
<dbReference type="EMBL" id="CP039734">
    <property type="protein sequence ID" value="QIR76411.1"/>
    <property type="molecule type" value="Genomic_DNA"/>
</dbReference>
<dbReference type="InterPro" id="IPR031157">
    <property type="entry name" value="G_TR_CS"/>
</dbReference>
<dbReference type="InterPro" id="IPR000795">
    <property type="entry name" value="T_Tr_GTP-bd_dom"/>
</dbReference>
<comment type="function">
    <text evidence="7 8">Catalyzes the GTP-dependent ribosomal translocation step during translation elongation. During this step, the ribosome changes from the pre-translocational (PRE) to the post-translocational (POST) state as the newly formed A-site-bound peptidyl-tRNA and P-site-bound deacylated tRNA move to the P and E sites, respectively. Catalyzes the coordinated movement of the two tRNA molecules, the mRNA and conformational changes in the ribosome.</text>
</comment>
<dbReference type="SUPFAM" id="SSF52540">
    <property type="entry name" value="P-loop containing nucleoside triphosphate hydrolases"/>
    <property type="match status" value="1"/>
</dbReference>
<dbReference type="InterPro" id="IPR005517">
    <property type="entry name" value="Transl_elong_EFG/EF2_IV"/>
</dbReference>
<keyword evidence="5 8" id="KW-0648">Protein biosynthesis</keyword>
<dbReference type="Gene3D" id="3.30.70.240">
    <property type="match status" value="1"/>
</dbReference>
<dbReference type="SMART" id="SM00889">
    <property type="entry name" value="EFG_IV"/>
    <property type="match status" value="1"/>
</dbReference>
<reference evidence="9 10" key="1">
    <citation type="journal article" date="2017" name="Environ. Sci. Technol.">
        <title>Organohalide Respiration with Chlorinated Ethenes under Low pH Conditions.</title>
        <authorList>
            <person name="Yang Y."/>
            <person name="Capiro N.L."/>
            <person name="Marcet T.F."/>
            <person name="Yan J."/>
            <person name="Pennell K.D."/>
            <person name="Loffler F.E."/>
        </authorList>
    </citation>
    <scope>NUCLEOTIDE SEQUENCE [LARGE SCALE GENOMIC DNA]</scope>
    <source>
        <strain evidence="9 10">ACSDCE</strain>
    </source>
</reference>
<dbReference type="PANTHER" id="PTHR43261:SF1">
    <property type="entry name" value="RIBOSOME-RELEASING FACTOR 2, MITOCHONDRIAL"/>
    <property type="match status" value="1"/>
</dbReference>
<accession>A0A6G9VUN6</accession>
<dbReference type="HAMAP" id="MF_00054_B">
    <property type="entry name" value="EF_G_EF_2_B"/>
    <property type="match status" value="1"/>
</dbReference>
<dbReference type="Pfam" id="PF22042">
    <property type="entry name" value="EF-G_D2"/>
    <property type="match status" value="1"/>
</dbReference>
<dbReference type="InterPro" id="IPR005225">
    <property type="entry name" value="Small_GTP-bd"/>
</dbReference>
<evidence type="ECO:0000256" key="4">
    <source>
        <dbReference type="ARBA" id="ARBA00022768"/>
    </source>
</evidence>
<organism evidence="9 10">
    <name type="scientific">Sulfurospirillum diekertiae</name>
    <dbReference type="NCBI Taxonomy" id="1854492"/>
    <lineage>
        <taxon>Bacteria</taxon>
        <taxon>Pseudomonadati</taxon>
        <taxon>Campylobacterota</taxon>
        <taxon>Epsilonproteobacteria</taxon>
        <taxon>Campylobacterales</taxon>
        <taxon>Sulfurospirillaceae</taxon>
        <taxon>Sulfurospirillum</taxon>
    </lineage>
</organism>
<protein>
    <recommendedName>
        <fullName evidence="2 8">Elongation factor G</fullName>
        <shortName evidence="8">EF-G</shortName>
    </recommendedName>
</protein>
<keyword evidence="3 8" id="KW-0547">Nucleotide-binding</keyword>
<evidence type="ECO:0000313" key="9">
    <source>
        <dbReference type="EMBL" id="QIR76411.1"/>
    </source>
</evidence>
<dbReference type="InterPro" id="IPR047872">
    <property type="entry name" value="EFG_IV"/>
</dbReference>
<dbReference type="FunFam" id="2.40.30.10:FF:000006">
    <property type="entry name" value="Elongation factor G"/>
    <property type="match status" value="1"/>
</dbReference>
<dbReference type="PROSITE" id="PS00301">
    <property type="entry name" value="G_TR_1"/>
    <property type="match status" value="1"/>
</dbReference>
<evidence type="ECO:0000256" key="5">
    <source>
        <dbReference type="ARBA" id="ARBA00022917"/>
    </source>
</evidence>
<dbReference type="NCBIfam" id="TIGR00484">
    <property type="entry name" value="EF-G"/>
    <property type="match status" value="1"/>
</dbReference>
<feature type="binding site" evidence="8">
    <location>
        <begin position="17"/>
        <end position="24"/>
    </location>
    <ligand>
        <name>GTP</name>
        <dbReference type="ChEBI" id="CHEBI:37565"/>
    </ligand>
</feature>
<dbReference type="Pfam" id="PF14492">
    <property type="entry name" value="EFG_III"/>
    <property type="match status" value="1"/>
</dbReference>
<dbReference type="PANTHER" id="PTHR43261">
    <property type="entry name" value="TRANSLATION ELONGATION FACTOR G-RELATED"/>
    <property type="match status" value="1"/>
</dbReference>
<dbReference type="GO" id="GO:0032790">
    <property type="term" value="P:ribosome disassembly"/>
    <property type="evidence" value="ECO:0007669"/>
    <property type="project" value="TreeGrafter"/>
</dbReference>
<dbReference type="GO" id="GO:0005525">
    <property type="term" value="F:GTP binding"/>
    <property type="evidence" value="ECO:0007669"/>
    <property type="project" value="UniProtKB-UniRule"/>
</dbReference>
<dbReference type="PRINTS" id="PR00315">
    <property type="entry name" value="ELONGATNFCT"/>
</dbReference>
<dbReference type="FunFam" id="3.30.70.870:FF:000001">
    <property type="entry name" value="Elongation factor G"/>
    <property type="match status" value="1"/>
</dbReference>
<feature type="binding site" evidence="8">
    <location>
        <begin position="81"/>
        <end position="85"/>
    </location>
    <ligand>
        <name>GTP</name>
        <dbReference type="ChEBI" id="CHEBI:37565"/>
    </ligand>
</feature>
<dbReference type="PROSITE" id="PS51722">
    <property type="entry name" value="G_TR_2"/>
    <property type="match status" value="1"/>
</dbReference>
<dbReference type="CDD" id="cd16262">
    <property type="entry name" value="EFG_III"/>
    <property type="match status" value="1"/>
</dbReference>
<dbReference type="Gene3D" id="3.30.230.10">
    <property type="match status" value="1"/>
</dbReference>
<dbReference type="Proteomes" id="UP000502831">
    <property type="component" value="Chromosome"/>
</dbReference>
<dbReference type="InterPro" id="IPR035647">
    <property type="entry name" value="EFG_III/V"/>
</dbReference>
<dbReference type="InterPro" id="IPR009022">
    <property type="entry name" value="EFG_III"/>
</dbReference>
<dbReference type="InterPro" id="IPR014721">
    <property type="entry name" value="Ribsml_uS5_D2-typ_fold_subgr"/>
</dbReference>
<gene>
    <name evidence="8 9" type="primary">fusA</name>
    <name evidence="9" type="ORF">FA584_09435</name>
</gene>
<dbReference type="InterPro" id="IPR020568">
    <property type="entry name" value="Ribosomal_Su5_D2-typ_SF"/>
</dbReference>
<evidence type="ECO:0000256" key="1">
    <source>
        <dbReference type="ARBA" id="ARBA00005870"/>
    </source>
</evidence>
<dbReference type="CDD" id="cd01886">
    <property type="entry name" value="EF-G"/>
    <property type="match status" value="1"/>
</dbReference>
<comment type="similarity">
    <text evidence="1 8">Belongs to the TRAFAC class translation factor GTPase superfamily. Classic translation factor GTPase family. EF-G/EF-2 subfamily.</text>
</comment>
<evidence type="ECO:0000256" key="7">
    <source>
        <dbReference type="ARBA" id="ARBA00024731"/>
    </source>
</evidence>
<evidence type="ECO:0000313" key="10">
    <source>
        <dbReference type="Proteomes" id="UP000502831"/>
    </source>
</evidence>
<dbReference type="FunFam" id="3.30.70.240:FF:000001">
    <property type="entry name" value="Elongation factor G"/>
    <property type="match status" value="1"/>
</dbReference>
<dbReference type="InterPro" id="IPR009000">
    <property type="entry name" value="Transl_B-barrel_sf"/>
</dbReference>